<gene>
    <name evidence="9" type="primary">tigarb</name>
</gene>
<feature type="active site" description="Tele-phosphohistidine intermediate" evidence="5">
    <location>
        <position position="11"/>
    </location>
</feature>
<dbReference type="AlphaFoldDB" id="A0A6J2WFH5"/>
<dbReference type="GeneID" id="115824485"/>
<dbReference type="PANTHER" id="PTHR46517:SF2">
    <property type="entry name" value="FRUCTOSE-2,6-BISPHOSPHATASE TIGAR B"/>
    <property type="match status" value="1"/>
</dbReference>
<feature type="active site" description="Proton donor/acceptor" evidence="5">
    <location>
        <position position="89"/>
    </location>
</feature>
<keyword evidence="3" id="KW-0378">Hydrolase</keyword>
<evidence type="ECO:0000256" key="7">
    <source>
        <dbReference type="SAM" id="MobiDB-lite"/>
    </source>
</evidence>
<evidence type="ECO:0000256" key="2">
    <source>
        <dbReference type="ARBA" id="ARBA00013067"/>
    </source>
</evidence>
<dbReference type="InterPro" id="IPR029033">
    <property type="entry name" value="His_PPase_superfam"/>
</dbReference>
<evidence type="ECO:0000256" key="4">
    <source>
        <dbReference type="ARBA" id="ARBA00038362"/>
    </source>
</evidence>
<comment type="similarity">
    <text evidence="4">Belongs to the phosphoglycerate mutase family.</text>
</comment>
<dbReference type="GO" id="GO:0005829">
    <property type="term" value="C:cytosol"/>
    <property type="evidence" value="ECO:0007669"/>
    <property type="project" value="TreeGrafter"/>
</dbReference>
<evidence type="ECO:0000256" key="1">
    <source>
        <dbReference type="ARBA" id="ARBA00000464"/>
    </source>
</evidence>
<dbReference type="FunCoup" id="A0A6J2WFH5">
    <property type="interactions" value="74"/>
</dbReference>
<dbReference type="Pfam" id="PF00300">
    <property type="entry name" value="His_Phos_1"/>
    <property type="match status" value="1"/>
</dbReference>
<dbReference type="CTD" id="393160"/>
<accession>A0A6J2WFH5</accession>
<proteinExistence type="inferred from homology"/>
<comment type="catalytic activity">
    <reaction evidence="1">
        <text>beta-D-fructose 2,6-bisphosphate + H2O = beta-D-fructose 6-phosphate + phosphate</text>
        <dbReference type="Rhea" id="RHEA:17289"/>
        <dbReference type="ChEBI" id="CHEBI:15377"/>
        <dbReference type="ChEBI" id="CHEBI:43474"/>
        <dbReference type="ChEBI" id="CHEBI:57634"/>
        <dbReference type="ChEBI" id="CHEBI:58579"/>
        <dbReference type="EC" id="3.1.3.46"/>
    </reaction>
</comment>
<dbReference type="InterPro" id="IPR013078">
    <property type="entry name" value="His_Pase_superF_clade-1"/>
</dbReference>
<protein>
    <recommendedName>
        <fullName evidence="2">fructose-2,6-bisphosphate 2-phosphatase</fullName>
        <ecNumber evidence="2">3.1.3.46</ecNumber>
    </recommendedName>
</protein>
<dbReference type="Gene3D" id="3.40.50.1240">
    <property type="entry name" value="Phosphoglycerate mutase-like"/>
    <property type="match status" value="1"/>
</dbReference>
<evidence type="ECO:0000256" key="6">
    <source>
        <dbReference type="PIRSR" id="PIRSR613078-2"/>
    </source>
</evidence>
<dbReference type="GO" id="GO:0045820">
    <property type="term" value="P:negative regulation of glycolytic process"/>
    <property type="evidence" value="ECO:0007669"/>
    <property type="project" value="TreeGrafter"/>
</dbReference>
<dbReference type="InParanoid" id="A0A6J2WFH5"/>
<dbReference type="OrthoDB" id="354304at2759"/>
<keyword evidence="8" id="KW-1185">Reference proteome</keyword>
<dbReference type="EC" id="3.1.3.46" evidence="2"/>
<dbReference type="CDD" id="cd07067">
    <property type="entry name" value="HP_PGM_like"/>
    <property type="match status" value="1"/>
</dbReference>
<organism evidence="8 9">
    <name type="scientific">Chanos chanos</name>
    <name type="common">Milkfish</name>
    <name type="synonym">Mugil chanos</name>
    <dbReference type="NCBI Taxonomy" id="29144"/>
    <lineage>
        <taxon>Eukaryota</taxon>
        <taxon>Metazoa</taxon>
        <taxon>Chordata</taxon>
        <taxon>Craniata</taxon>
        <taxon>Vertebrata</taxon>
        <taxon>Euteleostomi</taxon>
        <taxon>Actinopterygii</taxon>
        <taxon>Neopterygii</taxon>
        <taxon>Teleostei</taxon>
        <taxon>Ostariophysi</taxon>
        <taxon>Gonorynchiformes</taxon>
        <taxon>Chanidae</taxon>
        <taxon>Chanos</taxon>
    </lineage>
</organism>
<dbReference type="SUPFAM" id="SSF53254">
    <property type="entry name" value="Phosphoglycerate mutase-like"/>
    <property type="match status" value="1"/>
</dbReference>
<sequence length="265" mass="28862">MITFGLTIVRHGETPYNKDKLLQGQGIDCPLSATGLQQAEAAGQYLRDLHFTKAFVSDLQRAKQTAEIILRNNIHSSSLELVSDPLLRERGFGIAEGRPKDDLKNMANAAGQAFRDFTPPGGETMEQVKTRFRKFFKALLQQMVDDHDSAGQSLAPGPVPGSGASEVDHPPDGLPTDGILGICAHALVVSHGAYIRVAVRHFVEDLQCSLPQGLKMSQVFSACPNTGICRFIITLSKTENGPVPTNVRCIFINRKDHLSSVKETD</sequence>
<dbReference type="InterPro" id="IPR051695">
    <property type="entry name" value="Phosphoglycerate_Mutase"/>
</dbReference>
<dbReference type="PANTHER" id="PTHR46517">
    <property type="entry name" value="FRUCTOSE-2,6-BISPHOSPHATASE TIGAR"/>
    <property type="match status" value="1"/>
</dbReference>
<dbReference type="PROSITE" id="PS00175">
    <property type="entry name" value="PG_MUTASE"/>
    <property type="match status" value="1"/>
</dbReference>
<dbReference type="SMART" id="SM00855">
    <property type="entry name" value="PGAM"/>
    <property type="match status" value="1"/>
</dbReference>
<feature type="binding site" evidence="6">
    <location>
        <position position="61"/>
    </location>
    <ligand>
        <name>substrate</name>
    </ligand>
</feature>
<evidence type="ECO:0000256" key="3">
    <source>
        <dbReference type="ARBA" id="ARBA00022801"/>
    </source>
</evidence>
<dbReference type="Proteomes" id="UP000504632">
    <property type="component" value="Chromosome 1"/>
</dbReference>
<dbReference type="GO" id="GO:0043456">
    <property type="term" value="P:regulation of pentose-phosphate shunt"/>
    <property type="evidence" value="ECO:0007669"/>
    <property type="project" value="TreeGrafter"/>
</dbReference>
<evidence type="ECO:0000313" key="8">
    <source>
        <dbReference type="Proteomes" id="UP000504632"/>
    </source>
</evidence>
<evidence type="ECO:0000313" key="9">
    <source>
        <dbReference type="RefSeq" id="XP_030644245.1"/>
    </source>
</evidence>
<reference evidence="9" key="1">
    <citation type="submission" date="2025-08" db="UniProtKB">
        <authorList>
            <consortium name="RefSeq"/>
        </authorList>
    </citation>
    <scope>IDENTIFICATION</scope>
</reference>
<name>A0A6J2WFH5_CHACN</name>
<feature type="region of interest" description="Disordered" evidence="7">
    <location>
        <begin position="149"/>
        <end position="171"/>
    </location>
</feature>
<feature type="binding site" evidence="6">
    <location>
        <begin position="10"/>
        <end position="17"/>
    </location>
    <ligand>
        <name>substrate</name>
    </ligand>
</feature>
<dbReference type="InterPro" id="IPR001345">
    <property type="entry name" value="PG/BPGM_mutase_AS"/>
</dbReference>
<dbReference type="RefSeq" id="XP_030644245.1">
    <property type="nucleotide sequence ID" value="XM_030788385.1"/>
</dbReference>
<evidence type="ECO:0000256" key="5">
    <source>
        <dbReference type="PIRSR" id="PIRSR613078-1"/>
    </source>
</evidence>
<dbReference type="GO" id="GO:0004331">
    <property type="term" value="F:fructose-2,6-bisphosphate 2-phosphatase activity"/>
    <property type="evidence" value="ECO:0007669"/>
    <property type="project" value="UniProtKB-EC"/>
</dbReference>
<feature type="binding site" evidence="6">
    <location>
        <position position="100"/>
    </location>
    <ligand>
        <name>substrate</name>
    </ligand>
</feature>